<protein>
    <submittedName>
        <fullName evidence="6">AraC family transcriptional regulator</fullName>
    </submittedName>
    <submittedName>
        <fullName evidence="5">Transcriptional regulator ExsA</fullName>
    </submittedName>
</protein>
<keyword evidence="1" id="KW-0805">Transcription regulation</keyword>
<accession>A0A2D0IKW9</accession>
<keyword evidence="3" id="KW-0804">Transcription</keyword>
<dbReference type="InterPro" id="IPR018060">
    <property type="entry name" value="HTH_AraC"/>
</dbReference>
<dbReference type="OrthoDB" id="9814125at2"/>
<dbReference type="SUPFAM" id="SSF51182">
    <property type="entry name" value="RmlC-like cupins"/>
    <property type="match status" value="1"/>
</dbReference>
<keyword evidence="2" id="KW-0238">DNA-binding</keyword>
<name>A0A2D0IKW9_9GAMM</name>
<dbReference type="Gene3D" id="1.10.10.60">
    <property type="entry name" value="Homeodomain-like"/>
    <property type="match status" value="1"/>
</dbReference>
<dbReference type="PANTHER" id="PTHR43280:SF19">
    <property type="entry name" value="4-HYDROXYPHENYLACETATE CATABOLISM PROTEIN"/>
    <property type="match status" value="1"/>
</dbReference>
<evidence type="ECO:0000313" key="7">
    <source>
        <dbReference type="Proteomes" id="UP000225605"/>
    </source>
</evidence>
<dbReference type="Proteomes" id="UP000283568">
    <property type="component" value="Unassembled WGS sequence"/>
</dbReference>
<evidence type="ECO:0000313" key="6">
    <source>
        <dbReference type="EMBL" id="RKE92982.1"/>
    </source>
</evidence>
<dbReference type="EMBL" id="NIBT01000026">
    <property type="protein sequence ID" value="PHM22433.1"/>
    <property type="molecule type" value="Genomic_DNA"/>
</dbReference>
<dbReference type="Gene3D" id="2.60.120.10">
    <property type="entry name" value="Jelly Rolls"/>
    <property type="match status" value="1"/>
</dbReference>
<evidence type="ECO:0000313" key="5">
    <source>
        <dbReference type="EMBL" id="PHM22433.1"/>
    </source>
</evidence>
<proteinExistence type="predicted"/>
<dbReference type="InterPro" id="IPR009057">
    <property type="entry name" value="Homeodomain-like_sf"/>
</dbReference>
<dbReference type="SMART" id="SM00342">
    <property type="entry name" value="HTH_ARAC"/>
    <property type="match status" value="1"/>
</dbReference>
<dbReference type="Pfam" id="PF12833">
    <property type="entry name" value="HTH_18"/>
    <property type="match status" value="1"/>
</dbReference>
<evidence type="ECO:0000256" key="2">
    <source>
        <dbReference type="ARBA" id="ARBA00023125"/>
    </source>
</evidence>
<dbReference type="CDD" id="cd06999">
    <property type="entry name" value="cupin_HpaA-like_N"/>
    <property type="match status" value="1"/>
</dbReference>
<dbReference type="PANTHER" id="PTHR43280">
    <property type="entry name" value="ARAC-FAMILY TRANSCRIPTIONAL REGULATOR"/>
    <property type="match status" value="1"/>
</dbReference>
<dbReference type="InterPro" id="IPR020449">
    <property type="entry name" value="Tscrpt_reg_AraC-type_HTH"/>
</dbReference>
<dbReference type="InterPro" id="IPR014710">
    <property type="entry name" value="RmlC-like_jellyroll"/>
</dbReference>
<reference evidence="5 7" key="1">
    <citation type="journal article" date="2017" name="Nat. Microbiol.">
        <title>Natural product diversity associated with the nematode symbionts Photorhabdus and Xenorhabdus.</title>
        <authorList>
            <person name="Tobias N.J."/>
            <person name="Wolff H."/>
            <person name="Djahanschiri B."/>
            <person name="Grundmann F."/>
            <person name="Kronenwerth M."/>
            <person name="Shi Y.M."/>
            <person name="Simonyi S."/>
            <person name="Grun P."/>
            <person name="Shapiro-Ilan D."/>
            <person name="Pidot S.J."/>
            <person name="Stinear T.P."/>
            <person name="Ebersberger I."/>
            <person name="Bode H.B."/>
        </authorList>
    </citation>
    <scope>NUCLEOTIDE SEQUENCE [LARGE SCALE GENOMIC DNA]</scope>
    <source>
        <strain evidence="5 7">DSM 16337</strain>
    </source>
</reference>
<dbReference type="Pfam" id="PF07883">
    <property type="entry name" value="Cupin_2"/>
    <property type="match status" value="1"/>
</dbReference>
<dbReference type="NCBIfam" id="TIGR02297">
    <property type="entry name" value="HpaA"/>
    <property type="match status" value="1"/>
</dbReference>
<dbReference type="GO" id="GO:0043565">
    <property type="term" value="F:sequence-specific DNA binding"/>
    <property type="evidence" value="ECO:0007669"/>
    <property type="project" value="InterPro"/>
</dbReference>
<sequence length="317" mass="37049">MTVSNALKANKSIITNIDISKDYDETQGSDDIHYQTFGRMAAFFGRNMQAHRHDGFFQLHYLVTGRIELQLDEQHYSVQAPLFILTPPSVPHAFFTQEDTDGYVLTVRQELITPLLNSLYPTHRELVDIPAICLSVADKYDELETFNHYWALIGRESANQFTGREQSLTFLAQSLFTFLLRSIPLDDHHSGGIRGELKLFQRFNQLIDQYYHQHLAVPEYAEKLGITESRLKDMCRRFANRPPKKLIFDRLLREAKRLLLFSDSPVFEVAYQLGFKDPAYFTRFFNRLVGYSPSVWRERNVIGEYSQLYNWDEQAEK</sequence>
<dbReference type="PRINTS" id="PR00032">
    <property type="entry name" value="HTHARAC"/>
</dbReference>
<keyword evidence="8" id="KW-1185">Reference proteome</keyword>
<dbReference type="RefSeq" id="WP_099133814.1">
    <property type="nucleotide sequence ID" value="NZ_CAWNOJ010000038.1"/>
</dbReference>
<dbReference type="PROSITE" id="PS01124">
    <property type="entry name" value="HTH_ARAC_FAMILY_2"/>
    <property type="match status" value="1"/>
</dbReference>
<feature type="domain" description="HTH araC/xylS-type" evidence="4">
    <location>
        <begin position="201"/>
        <end position="299"/>
    </location>
</feature>
<dbReference type="InterPro" id="IPR013096">
    <property type="entry name" value="Cupin_2"/>
</dbReference>
<evidence type="ECO:0000313" key="8">
    <source>
        <dbReference type="Proteomes" id="UP000283568"/>
    </source>
</evidence>
<evidence type="ECO:0000259" key="4">
    <source>
        <dbReference type="PROSITE" id="PS01124"/>
    </source>
</evidence>
<gene>
    <name evidence="6" type="ORF">BDE27_0657</name>
    <name evidence="5" type="ORF">Xehl_03676</name>
</gene>
<evidence type="ECO:0000256" key="1">
    <source>
        <dbReference type="ARBA" id="ARBA00023015"/>
    </source>
</evidence>
<organism evidence="5 7">
    <name type="scientific">Xenorhabdus ehlersii</name>
    <dbReference type="NCBI Taxonomy" id="290111"/>
    <lineage>
        <taxon>Bacteria</taxon>
        <taxon>Pseudomonadati</taxon>
        <taxon>Pseudomonadota</taxon>
        <taxon>Gammaproteobacteria</taxon>
        <taxon>Enterobacterales</taxon>
        <taxon>Morganellaceae</taxon>
        <taxon>Xenorhabdus</taxon>
    </lineage>
</organism>
<dbReference type="InterPro" id="IPR011983">
    <property type="entry name" value="HpaA_TReg"/>
</dbReference>
<dbReference type="AlphaFoldDB" id="A0A2D0IKW9"/>
<dbReference type="Proteomes" id="UP000225605">
    <property type="component" value="Unassembled WGS sequence"/>
</dbReference>
<dbReference type="InterPro" id="IPR047264">
    <property type="entry name" value="Cupin_HpaA-like_N"/>
</dbReference>
<reference evidence="6 8" key="2">
    <citation type="submission" date="2018-09" db="EMBL/GenBank/DDBJ databases">
        <title>Genomic Encyclopedia of Archaeal and Bacterial Type Strains, Phase II (KMG-II): from individual species to whole genera.</title>
        <authorList>
            <person name="Goeker M."/>
        </authorList>
    </citation>
    <scope>NUCLEOTIDE SEQUENCE [LARGE SCALE GENOMIC DNA]</scope>
    <source>
        <strain evidence="6 8">DSM 16337</strain>
    </source>
</reference>
<dbReference type="EMBL" id="RAQI01000001">
    <property type="protein sequence ID" value="RKE92982.1"/>
    <property type="molecule type" value="Genomic_DNA"/>
</dbReference>
<dbReference type="GO" id="GO:0003700">
    <property type="term" value="F:DNA-binding transcription factor activity"/>
    <property type="evidence" value="ECO:0007669"/>
    <property type="project" value="InterPro"/>
</dbReference>
<dbReference type="InterPro" id="IPR011051">
    <property type="entry name" value="RmlC_Cupin_sf"/>
</dbReference>
<dbReference type="SUPFAM" id="SSF46689">
    <property type="entry name" value="Homeodomain-like"/>
    <property type="match status" value="1"/>
</dbReference>
<evidence type="ECO:0000256" key="3">
    <source>
        <dbReference type="ARBA" id="ARBA00023163"/>
    </source>
</evidence>
<comment type="caution">
    <text evidence="5">The sequence shown here is derived from an EMBL/GenBank/DDBJ whole genome shotgun (WGS) entry which is preliminary data.</text>
</comment>